<evidence type="ECO:0000313" key="5">
    <source>
        <dbReference type="EMBL" id="CAB4853290.1"/>
    </source>
</evidence>
<dbReference type="Gene3D" id="3.10.129.10">
    <property type="entry name" value="Hotdog Thioesterase"/>
    <property type="match status" value="2"/>
</dbReference>
<dbReference type="InterPro" id="IPR029069">
    <property type="entry name" value="HotDog_dom_sf"/>
</dbReference>
<proteinExistence type="predicted"/>
<dbReference type="PANTHER" id="PTHR43664">
    <property type="entry name" value="MONOAMINE OXIDASE-RELATED"/>
    <property type="match status" value="1"/>
</dbReference>
<gene>
    <name evidence="3" type="ORF">UFOPK2656_02676</name>
    <name evidence="4" type="ORF">UFOPK3099_00949</name>
    <name evidence="5" type="ORF">UFOPK3267_02818</name>
    <name evidence="6" type="ORF">UFOPK3651_02670</name>
    <name evidence="7" type="ORF">UFOPK3931_00900</name>
    <name evidence="2" type="ORF">UFOPK4189_02773</name>
</gene>
<dbReference type="EMBL" id="CAFAAV010000056">
    <property type="protein sequence ID" value="CAB4814236.1"/>
    <property type="molecule type" value="Genomic_DNA"/>
</dbReference>
<dbReference type="SUPFAM" id="SSF54637">
    <property type="entry name" value="Thioesterase/thiol ester dehydrase-isomerase"/>
    <property type="match status" value="2"/>
</dbReference>
<organism evidence="3">
    <name type="scientific">freshwater metagenome</name>
    <dbReference type="NCBI Taxonomy" id="449393"/>
    <lineage>
        <taxon>unclassified sequences</taxon>
        <taxon>metagenomes</taxon>
        <taxon>ecological metagenomes</taxon>
    </lineage>
</organism>
<dbReference type="AlphaFoldDB" id="A0A6J6ST74"/>
<dbReference type="EMBL" id="CAFBOL010000016">
    <property type="protein sequence ID" value="CAB4982575.1"/>
    <property type="molecule type" value="Genomic_DNA"/>
</dbReference>
<dbReference type="EMBL" id="CAEZYF010000021">
    <property type="protein sequence ID" value="CAB4737868.1"/>
    <property type="molecule type" value="Genomic_DNA"/>
</dbReference>
<dbReference type="EMBL" id="CAFBIY010000229">
    <property type="protein sequence ID" value="CAB4853290.1"/>
    <property type="molecule type" value="Genomic_DNA"/>
</dbReference>
<evidence type="ECO:0000259" key="1">
    <source>
        <dbReference type="Pfam" id="PF01575"/>
    </source>
</evidence>
<dbReference type="EMBL" id="CAFBMT010000019">
    <property type="protein sequence ID" value="CAB4948255.1"/>
    <property type="molecule type" value="Genomic_DNA"/>
</dbReference>
<reference evidence="3" key="1">
    <citation type="submission" date="2020-05" db="EMBL/GenBank/DDBJ databases">
        <authorList>
            <person name="Chiriac C."/>
            <person name="Salcher M."/>
            <person name="Ghai R."/>
            <person name="Kavagutti S V."/>
        </authorList>
    </citation>
    <scope>NUCLEOTIDE SEQUENCE</scope>
</reference>
<dbReference type="PANTHER" id="PTHR43664:SF1">
    <property type="entry name" value="BETA-METHYLMALYL-COA DEHYDRATASE"/>
    <property type="match status" value="1"/>
</dbReference>
<dbReference type="InterPro" id="IPR052342">
    <property type="entry name" value="MCH/BMMD"/>
</dbReference>
<dbReference type="Pfam" id="PF01575">
    <property type="entry name" value="MaoC_dehydratas"/>
    <property type="match status" value="1"/>
</dbReference>
<accession>A0A6J6ST74</accession>
<evidence type="ECO:0000313" key="3">
    <source>
        <dbReference type="EMBL" id="CAB4737868.1"/>
    </source>
</evidence>
<protein>
    <submittedName>
        <fullName evidence="3">Unannotated protein</fullName>
    </submittedName>
</protein>
<evidence type="ECO:0000313" key="2">
    <source>
        <dbReference type="EMBL" id="CAB4365014.1"/>
    </source>
</evidence>
<evidence type="ECO:0000313" key="7">
    <source>
        <dbReference type="EMBL" id="CAB4982575.1"/>
    </source>
</evidence>
<dbReference type="InterPro" id="IPR002539">
    <property type="entry name" value="MaoC-like_dom"/>
</dbReference>
<evidence type="ECO:0000313" key="4">
    <source>
        <dbReference type="EMBL" id="CAB4814236.1"/>
    </source>
</evidence>
<name>A0A6J6ST74_9ZZZZ</name>
<feature type="domain" description="MaoC-like" evidence="1">
    <location>
        <begin position="16"/>
        <end position="127"/>
    </location>
</feature>
<evidence type="ECO:0000313" key="6">
    <source>
        <dbReference type="EMBL" id="CAB4948255.1"/>
    </source>
</evidence>
<dbReference type="EMBL" id="CAESGF010000022">
    <property type="protein sequence ID" value="CAB4365014.1"/>
    <property type="molecule type" value="Genomic_DNA"/>
</dbReference>
<sequence length="330" mass="35284">MRPLHERGPLFEDFEIGGTIPALPPLTLTEADNALYRAVTGDQHRFAADVPAYRAAAYGTGRGTAHGTGSLANPGLVMQVSIGQTTNATRRAIANLYYRSVRVLRPVEIGQTLTTVATVLGLRDAAAKDGQHRGKVWLGIETRSEDGIVAQYERCALVAGTISPGHASDIPGPSDPTPLADLVGLVPNWELSGLPGTEWPEGETRTDPLRDHIDLAAPFARMTFNQAAVHRDHTLGPGGRRLVYGGHVQGLAQASLTRLLPGLATIVAWDGCDHLAPAFEGEMLEFRHTLVERTPVGGGHLMRFEVVGASVAADATTKDLLRWTPVVWAP</sequence>